<reference evidence="8" key="1">
    <citation type="submission" date="2022-12" db="EMBL/GenBank/DDBJ databases">
        <title>Marinomonas 15G1-11 sp. nov, isolated from marine algae.</title>
        <authorList>
            <person name="Butt M."/>
            <person name="Choi D.G."/>
            <person name="Kim J.M."/>
            <person name="Lee J.K."/>
            <person name="Baek J.H."/>
            <person name="Jeon C.O."/>
        </authorList>
    </citation>
    <scope>NUCLEOTIDE SEQUENCE</scope>
    <source>
        <strain evidence="8">15G1-11</strain>
    </source>
</reference>
<evidence type="ECO:0000256" key="3">
    <source>
        <dbReference type="ARBA" id="ARBA00022692"/>
    </source>
</evidence>
<dbReference type="Proteomes" id="UP001149719">
    <property type="component" value="Unassembled WGS sequence"/>
</dbReference>
<dbReference type="Pfam" id="PF00482">
    <property type="entry name" value="T2SSF"/>
    <property type="match status" value="1"/>
</dbReference>
<keyword evidence="9" id="KW-1185">Reference proteome</keyword>
<feature type="domain" description="Type II secretion system protein GspF" evidence="7">
    <location>
        <begin position="117"/>
        <end position="241"/>
    </location>
</feature>
<keyword evidence="2" id="KW-1003">Cell membrane</keyword>
<proteinExistence type="predicted"/>
<evidence type="ECO:0000313" key="9">
    <source>
        <dbReference type="Proteomes" id="UP001149719"/>
    </source>
</evidence>
<sequence length="286" mass="33034">MRARLNFLDEQKDFFYETSLEENSAIDLERLSYIPWYRRASRAYSNLSKELGAFPTFKLIVYFMCCMLAGYYLNSTFFGFSLKLALPVSLFFGFIFGAQYLNWQAKKRFDESFPEALNMLASAISAGESLMHSIIYVGENIESSVGKEFKRMGEHLKIGDSPDEVFRKACTRFPYPAFRFFVITMRANIARGGQLRGIITNLNRIMFEARAIDKKKYALTSEARASAKIVFAIPFIFLFGVMRFLMPENYFFVMEDETGKQILYYMLISEAIGMLIIYLIMKGVKA</sequence>
<protein>
    <submittedName>
        <fullName evidence="8">Type II secretion system F family protein</fullName>
    </submittedName>
</protein>
<evidence type="ECO:0000259" key="7">
    <source>
        <dbReference type="Pfam" id="PF00482"/>
    </source>
</evidence>
<feature type="transmembrane region" description="Helical" evidence="6">
    <location>
        <begin position="262"/>
        <end position="281"/>
    </location>
</feature>
<evidence type="ECO:0000256" key="1">
    <source>
        <dbReference type="ARBA" id="ARBA00004651"/>
    </source>
</evidence>
<comment type="caution">
    <text evidence="8">The sequence shown here is derived from an EMBL/GenBank/DDBJ whole genome shotgun (WGS) entry which is preliminary data.</text>
</comment>
<keyword evidence="3 6" id="KW-0812">Transmembrane</keyword>
<feature type="transmembrane region" description="Helical" evidence="6">
    <location>
        <begin position="225"/>
        <end position="242"/>
    </location>
</feature>
<dbReference type="EMBL" id="JAPUBN010000019">
    <property type="protein sequence ID" value="MCZ2722865.1"/>
    <property type="molecule type" value="Genomic_DNA"/>
</dbReference>
<dbReference type="PANTHER" id="PTHR35007">
    <property type="entry name" value="INTEGRAL MEMBRANE PROTEIN-RELATED"/>
    <property type="match status" value="1"/>
</dbReference>
<gene>
    <name evidence="8" type="ORF">O1D97_14920</name>
</gene>
<feature type="transmembrane region" description="Helical" evidence="6">
    <location>
        <begin position="51"/>
        <end position="72"/>
    </location>
</feature>
<feature type="transmembrane region" description="Helical" evidence="6">
    <location>
        <begin position="84"/>
        <end position="103"/>
    </location>
</feature>
<dbReference type="PANTHER" id="PTHR35007:SF2">
    <property type="entry name" value="PILUS ASSEMBLE PROTEIN"/>
    <property type="match status" value="1"/>
</dbReference>
<name>A0ABT4JXA8_9GAMM</name>
<accession>A0ABT4JXA8</accession>
<evidence type="ECO:0000256" key="6">
    <source>
        <dbReference type="SAM" id="Phobius"/>
    </source>
</evidence>
<evidence type="ECO:0000256" key="5">
    <source>
        <dbReference type="ARBA" id="ARBA00023136"/>
    </source>
</evidence>
<comment type="subcellular location">
    <subcellularLocation>
        <location evidence="1">Cell membrane</location>
        <topology evidence="1">Multi-pass membrane protein</topology>
    </subcellularLocation>
</comment>
<evidence type="ECO:0000313" key="8">
    <source>
        <dbReference type="EMBL" id="MCZ2722865.1"/>
    </source>
</evidence>
<dbReference type="InterPro" id="IPR018076">
    <property type="entry name" value="T2SS_GspF_dom"/>
</dbReference>
<keyword evidence="4 6" id="KW-1133">Transmembrane helix</keyword>
<evidence type="ECO:0000256" key="4">
    <source>
        <dbReference type="ARBA" id="ARBA00022989"/>
    </source>
</evidence>
<dbReference type="RefSeq" id="WP_269126847.1">
    <property type="nucleotide sequence ID" value="NZ_JAPUBN010000019.1"/>
</dbReference>
<keyword evidence="5 6" id="KW-0472">Membrane</keyword>
<organism evidence="8 9">
    <name type="scientific">Marinomonas phaeophyticola</name>
    <dbReference type="NCBI Taxonomy" id="3004091"/>
    <lineage>
        <taxon>Bacteria</taxon>
        <taxon>Pseudomonadati</taxon>
        <taxon>Pseudomonadota</taxon>
        <taxon>Gammaproteobacteria</taxon>
        <taxon>Oceanospirillales</taxon>
        <taxon>Oceanospirillaceae</taxon>
        <taxon>Marinomonas</taxon>
    </lineage>
</organism>
<evidence type="ECO:0000256" key="2">
    <source>
        <dbReference type="ARBA" id="ARBA00022475"/>
    </source>
</evidence>